<evidence type="ECO:0000313" key="1">
    <source>
        <dbReference type="EMBL" id="NKY55599.1"/>
    </source>
</evidence>
<keyword evidence="2" id="KW-1185">Reference proteome</keyword>
<reference evidence="1 2" key="1">
    <citation type="submission" date="2020-04" db="EMBL/GenBank/DDBJ databases">
        <title>MicrobeNet Type strains.</title>
        <authorList>
            <person name="Nicholson A.C."/>
        </authorList>
    </citation>
    <scope>NUCLEOTIDE SEQUENCE [LARGE SCALE GENOMIC DNA]</scope>
    <source>
        <strain evidence="1 2">JCM 3332</strain>
    </source>
</reference>
<evidence type="ECO:0000313" key="2">
    <source>
        <dbReference type="Proteomes" id="UP000570678"/>
    </source>
</evidence>
<gene>
    <name evidence="1" type="ORF">HGA15_05360</name>
</gene>
<comment type="caution">
    <text evidence="1">The sequence shown here is derived from an EMBL/GenBank/DDBJ whole genome shotgun (WGS) entry which is preliminary data.</text>
</comment>
<name>A0A846YFI4_9NOCA</name>
<dbReference type="Proteomes" id="UP000570678">
    <property type="component" value="Unassembled WGS sequence"/>
</dbReference>
<accession>A0A846YFI4</accession>
<organism evidence="1 2">
    <name type="scientific">Nocardia flavorosea</name>
    <dbReference type="NCBI Taxonomy" id="53429"/>
    <lineage>
        <taxon>Bacteria</taxon>
        <taxon>Bacillati</taxon>
        <taxon>Actinomycetota</taxon>
        <taxon>Actinomycetes</taxon>
        <taxon>Mycobacteriales</taxon>
        <taxon>Nocardiaceae</taxon>
        <taxon>Nocardia</taxon>
    </lineage>
</organism>
<dbReference type="EMBL" id="JAAXOT010000002">
    <property type="protein sequence ID" value="NKY55599.1"/>
    <property type="molecule type" value="Genomic_DNA"/>
</dbReference>
<dbReference type="RefSeq" id="WP_157116382.1">
    <property type="nucleotide sequence ID" value="NZ_JAAXOT010000002.1"/>
</dbReference>
<proteinExistence type="predicted"/>
<dbReference type="AlphaFoldDB" id="A0A846YFI4"/>
<protein>
    <submittedName>
        <fullName evidence="1">Uncharacterized protein</fullName>
    </submittedName>
</protein>
<sequence length="81" mass="9002">MATGTRASTTRPPDTSYTVNAIGRKGDLIVYAFIRHLDDFGAESREGIPAYRFNDEQLVDWVLNGYMPQTHADLLAKKDAA</sequence>